<sequence>MQCAILLLFLGGSQNLTRSLVRLAKGFISTIPCGQEKLIHWKFGTLYTG</sequence>
<evidence type="ECO:0000313" key="1">
    <source>
        <dbReference type="EMBL" id="MBX21330.1"/>
    </source>
</evidence>
<protein>
    <submittedName>
        <fullName evidence="1">Uncharacterized protein</fullName>
    </submittedName>
</protein>
<accession>A0A2P2LTM9</accession>
<dbReference type="AlphaFoldDB" id="A0A2P2LTM9"/>
<dbReference type="EMBL" id="GGEC01040842">
    <property type="protein sequence ID" value="MBX21326.1"/>
    <property type="molecule type" value="Transcribed_RNA"/>
</dbReference>
<reference evidence="1" key="1">
    <citation type="submission" date="2018-02" db="EMBL/GenBank/DDBJ databases">
        <title>Rhizophora mucronata_Transcriptome.</title>
        <authorList>
            <person name="Meera S.P."/>
            <person name="Sreeshan A."/>
            <person name="Augustine A."/>
        </authorList>
    </citation>
    <scope>NUCLEOTIDE SEQUENCE</scope>
    <source>
        <tissue evidence="1">Leaf</tissue>
    </source>
</reference>
<proteinExistence type="predicted"/>
<dbReference type="EMBL" id="GGEC01040846">
    <property type="protein sequence ID" value="MBX21330.1"/>
    <property type="molecule type" value="Transcribed_RNA"/>
</dbReference>
<organism evidence="1">
    <name type="scientific">Rhizophora mucronata</name>
    <name type="common">Asiatic mangrove</name>
    <dbReference type="NCBI Taxonomy" id="61149"/>
    <lineage>
        <taxon>Eukaryota</taxon>
        <taxon>Viridiplantae</taxon>
        <taxon>Streptophyta</taxon>
        <taxon>Embryophyta</taxon>
        <taxon>Tracheophyta</taxon>
        <taxon>Spermatophyta</taxon>
        <taxon>Magnoliopsida</taxon>
        <taxon>eudicotyledons</taxon>
        <taxon>Gunneridae</taxon>
        <taxon>Pentapetalae</taxon>
        <taxon>rosids</taxon>
        <taxon>fabids</taxon>
        <taxon>Malpighiales</taxon>
        <taxon>Rhizophoraceae</taxon>
        <taxon>Rhizophora</taxon>
    </lineage>
</organism>
<name>A0A2P2LTM9_RHIMU</name>